<dbReference type="AlphaFoldDB" id="A0A0D0A4S1"/>
<proteinExistence type="predicted"/>
<protein>
    <submittedName>
        <fullName evidence="2">Uncharacterized protein</fullName>
    </submittedName>
</protein>
<accession>A0A0D0A4S1</accession>
<feature type="chain" id="PRO_5002207397" evidence="1">
    <location>
        <begin position="19"/>
        <end position="56"/>
    </location>
</feature>
<name>A0A0D0A4S1_9AGAM</name>
<dbReference type="InParanoid" id="A0A0D0A4S1"/>
<reference evidence="2 3" key="1">
    <citation type="submission" date="2014-04" db="EMBL/GenBank/DDBJ databases">
        <authorList>
            <consortium name="DOE Joint Genome Institute"/>
            <person name="Kuo A."/>
            <person name="Ruytinx J."/>
            <person name="Rineau F."/>
            <person name="Colpaert J."/>
            <person name="Kohler A."/>
            <person name="Nagy L.G."/>
            <person name="Floudas D."/>
            <person name="Copeland A."/>
            <person name="Barry K.W."/>
            <person name="Cichocki N."/>
            <person name="Veneault-Fourrey C."/>
            <person name="LaButti K."/>
            <person name="Lindquist E.A."/>
            <person name="Lipzen A."/>
            <person name="Lundell T."/>
            <person name="Morin E."/>
            <person name="Murat C."/>
            <person name="Sun H."/>
            <person name="Tunlid A."/>
            <person name="Henrissat B."/>
            <person name="Grigoriev I.V."/>
            <person name="Hibbett D.S."/>
            <person name="Martin F."/>
            <person name="Nordberg H.P."/>
            <person name="Cantor M.N."/>
            <person name="Hua S.X."/>
        </authorList>
    </citation>
    <scope>NUCLEOTIDE SEQUENCE [LARGE SCALE GENOMIC DNA]</scope>
    <source>
        <strain evidence="2 3">UH-Slu-Lm8-n1</strain>
    </source>
</reference>
<dbReference type="EMBL" id="KN835512">
    <property type="protein sequence ID" value="KIK36631.1"/>
    <property type="molecule type" value="Genomic_DNA"/>
</dbReference>
<reference evidence="3" key="2">
    <citation type="submission" date="2015-01" db="EMBL/GenBank/DDBJ databases">
        <title>Evolutionary Origins and Diversification of the Mycorrhizal Mutualists.</title>
        <authorList>
            <consortium name="DOE Joint Genome Institute"/>
            <consortium name="Mycorrhizal Genomics Consortium"/>
            <person name="Kohler A."/>
            <person name="Kuo A."/>
            <person name="Nagy L.G."/>
            <person name="Floudas D."/>
            <person name="Copeland A."/>
            <person name="Barry K.W."/>
            <person name="Cichocki N."/>
            <person name="Veneault-Fourrey C."/>
            <person name="LaButti K."/>
            <person name="Lindquist E.A."/>
            <person name="Lipzen A."/>
            <person name="Lundell T."/>
            <person name="Morin E."/>
            <person name="Murat C."/>
            <person name="Riley R."/>
            <person name="Ohm R."/>
            <person name="Sun H."/>
            <person name="Tunlid A."/>
            <person name="Henrissat B."/>
            <person name="Grigoriev I.V."/>
            <person name="Hibbett D.S."/>
            <person name="Martin F."/>
        </authorList>
    </citation>
    <scope>NUCLEOTIDE SEQUENCE [LARGE SCALE GENOMIC DNA]</scope>
    <source>
        <strain evidence="3">UH-Slu-Lm8-n1</strain>
    </source>
</reference>
<evidence type="ECO:0000256" key="1">
    <source>
        <dbReference type="SAM" id="SignalP"/>
    </source>
</evidence>
<evidence type="ECO:0000313" key="2">
    <source>
        <dbReference type="EMBL" id="KIK36631.1"/>
    </source>
</evidence>
<organism evidence="2 3">
    <name type="scientific">Suillus luteus UH-Slu-Lm8-n1</name>
    <dbReference type="NCBI Taxonomy" id="930992"/>
    <lineage>
        <taxon>Eukaryota</taxon>
        <taxon>Fungi</taxon>
        <taxon>Dikarya</taxon>
        <taxon>Basidiomycota</taxon>
        <taxon>Agaricomycotina</taxon>
        <taxon>Agaricomycetes</taxon>
        <taxon>Agaricomycetidae</taxon>
        <taxon>Boletales</taxon>
        <taxon>Suillineae</taxon>
        <taxon>Suillaceae</taxon>
        <taxon>Suillus</taxon>
    </lineage>
</organism>
<feature type="signal peptide" evidence="1">
    <location>
        <begin position="1"/>
        <end position="18"/>
    </location>
</feature>
<evidence type="ECO:0000313" key="3">
    <source>
        <dbReference type="Proteomes" id="UP000054485"/>
    </source>
</evidence>
<keyword evidence="3" id="KW-1185">Reference proteome</keyword>
<dbReference type="HOGENOM" id="CLU_3088856_0_0_1"/>
<sequence>MRFAFIVAVSAFAALVSATDAATEDCSFCIVHSECKGCGDRTRCVFFTCVPCDGDC</sequence>
<keyword evidence="1" id="KW-0732">Signal</keyword>
<gene>
    <name evidence="2" type="ORF">CY34DRAFT_811154</name>
</gene>
<dbReference type="Proteomes" id="UP000054485">
    <property type="component" value="Unassembled WGS sequence"/>
</dbReference>